<dbReference type="KEGG" id="doe:DENOEST_2552"/>
<sequence length="67" mass="7092">MPHRVSQFSIAKEIKMGRLSERAVIITGAGASIGNGYRPPPCCGRRIDAGGRVQRSLLQGDGRGIAT</sequence>
<organism evidence="1 2">
    <name type="scientific">Denitratisoma oestradiolicum</name>
    <dbReference type="NCBI Taxonomy" id="311182"/>
    <lineage>
        <taxon>Bacteria</taxon>
        <taxon>Pseudomonadati</taxon>
        <taxon>Pseudomonadota</taxon>
        <taxon>Betaproteobacteria</taxon>
        <taxon>Nitrosomonadales</taxon>
        <taxon>Sterolibacteriaceae</taxon>
        <taxon>Denitratisoma</taxon>
    </lineage>
</organism>
<evidence type="ECO:0000313" key="2">
    <source>
        <dbReference type="Proteomes" id="UP000515733"/>
    </source>
</evidence>
<keyword evidence="2" id="KW-1185">Reference proteome</keyword>
<reference evidence="1 2" key="1">
    <citation type="submission" date="2020-03" db="EMBL/GenBank/DDBJ databases">
        <authorList>
            <consortium name="Genoscope - CEA"/>
            <person name="William W."/>
        </authorList>
    </citation>
    <scope>NUCLEOTIDE SEQUENCE [LARGE SCALE GENOMIC DNA]</scope>
    <source>
        <strain evidence="2">DSM 16959</strain>
    </source>
</reference>
<dbReference type="EMBL" id="LR778301">
    <property type="protein sequence ID" value="CAB1369717.1"/>
    <property type="molecule type" value="Genomic_DNA"/>
</dbReference>
<protein>
    <submittedName>
        <fullName evidence="1">Uncharacterized protein</fullName>
    </submittedName>
</protein>
<accession>A0A6S6XZ84</accession>
<dbReference type="Proteomes" id="UP000515733">
    <property type="component" value="Chromosome"/>
</dbReference>
<gene>
    <name evidence="1" type="ORF">DENOEST_2552</name>
</gene>
<dbReference type="AlphaFoldDB" id="A0A6S6XZ84"/>
<name>A0A6S6XZ84_9PROT</name>
<proteinExistence type="predicted"/>
<evidence type="ECO:0000313" key="1">
    <source>
        <dbReference type="EMBL" id="CAB1369717.1"/>
    </source>
</evidence>